<organism evidence="7 8">
    <name type="scientific">Methylopila henanensis</name>
    <dbReference type="NCBI Taxonomy" id="873516"/>
    <lineage>
        <taxon>Bacteria</taxon>
        <taxon>Pseudomonadati</taxon>
        <taxon>Pseudomonadota</taxon>
        <taxon>Alphaproteobacteria</taxon>
        <taxon>Hyphomicrobiales</taxon>
        <taxon>Methylopilaceae</taxon>
        <taxon>Methylopila</taxon>
    </lineage>
</organism>
<feature type="transmembrane region" description="Helical" evidence="5">
    <location>
        <begin position="115"/>
        <end position="134"/>
    </location>
</feature>
<gene>
    <name evidence="7" type="ORF">ACFSCV_17665</name>
</gene>
<dbReference type="RefSeq" id="WP_378800896.1">
    <property type="nucleotide sequence ID" value="NZ_JBHUER010000011.1"/>
</dbReference>
<protein>
    <submittedName>
        <fullName evidence="7">O-antigen ligase family protein</fullName>
    </submittedName>
</protein>
<evidence type="ECO:0000259" key="6">
    <source>
        <dbReference type="Pfam" id="PF04932"/>
    </source>
</evidence>
<name>A0ABW4K9L1_9HYPH</name>
<sequence length="443" mass="47211">MVDASMIATQTERAHALAGWRERLHATLLYAFLFYVLIGAQPFADPSAAQRVEGNVVDRFGVLALFGLALIVLWTNRRAIPGMILPGLGLATVVGICLASVLWSDFPGLTVRRSLLLFFLTTIAFACAAGLPSLRRLHTAMFVACAVVIALNIVGTALLPGIAITELGVRGMYSQKNVAGIASMVAVIVTVTWMLGARRGRDVAIGLAALMPALLFLMLTRSKTSIALTALALAIIAAFALSERLGARFVLLLVGAGLFGLVGFLVLFAAYDFDVSQFSALFTGDASFTGRDELWAFALGAAQERPWLGHGYGAFWDVGADNDPLNRIDPGTWLGDVEVGTINQAHNGYLELWLHIGLPATALASLVVVGHMLRGTRWAVSTLPRPERAAAGAFGLILLIYLLHNLTEATLFVRGIPFCNIAILCMASLTRARSLAIAKTPVG</sequence>
<keyword evidence="4 5" id="KW-0472">Membrane</keyword>
<feature type="transmembrane region" description="Helical" evidence="5">
    <location>
        <begin position="352"/>
        <end position="373"/>
    </location>
</feature>
<feature type="transmembrane region" description="Helical" evidence="5">
    <location>
        <begin position="409"/>
        <end position="429"/>
    </location>
</feature>
<dbReference type="Proteomes" id="UP001597308">
    <property type="component" value="Unassembled WGS sequence"/>
</dbReference>
<feature type="transmembrane region" description="Helical" evidence="5">
    <location>
        <begin position="141"/>
        <end position="165"/>
    </location>
</feature>
<feature type="transmembrane region" description="Helical" evidence="5">
    <location>
        <begin position="249"/>
        <end position="271"/>
    </location>
</feature>
<comment type="caution">
    <text evidence="7">The sequence shown here is derived from an EMBL/GenBank/DDBJ whole genome shotgun (WGS) entry which is preliminary data.</text>
</comment>
<keyword evidence="7" id="KW-0436">Ligase</keyword>
<feature type="transmembrane region" description="Helical" evidence="5">
    <location>
        <begin position="56"/>
        <end position="76"/>
    </location>
</feature>
<evidence type="ECO:0000256" key="3">
    <source>
        <dbReference type="ARBA" id="ARBA00022989"/>
    </source>
</evidence>
<feature type="domain" description="O-antigen ligase-related" evidence="6">
    <location>
        <begin position="209"/>
        <end position="363"/>
    </location>
</feature>
<accession>A0ABW4K9L1</accession>
<dbReference type="InterPro" id="IPR007016">
    <property type="entry name" value="O-antigen_ligase-rel_domated"/>
</dbReference>
<dbReference type="EMBL" id="JBHUER010000011">
    <property type="protein sequence ID" value="MFD1704837.1"/>
    <property type="molecule type" value="Genomic_DNA"/>
</dbReference>
<feature type="transmembrane region" description="Helical" evidence="5">
    <location>
        <begin position="385"/>
        <end position="403"/>
    </location>
</feature>
<feature type="transmembrane region" description="Helical" evidence="5">
    <location>
        <begin position="27"/>
        <end position="44"/>
    </location>
</feature>
<dbReference type="PANTHER" id="PTHR37422:SF21">
    <property type="entry name" value="EXOQ-LIKE PROTEIN"/>
    <property type="match status" value="1"/>
</dbReference>
<keyword evidence="3 5" id="KW-1133">Transmembrane helix</keyword>
<keyword evidence="8" id="KW-1185">Reference proteome</keyword>
<proteinExistence type="predicted"/>
<dbReference type="PANTHER" id="PTHR37422">
    <property type="entry name" value="TEICHURONIC ACID BIOSYNTHESIS PROTEIN TUAE"/>
    <property type="match status" value="1"/>
</dbReference>
<evidence type="ECO:0000313" key="8">
    <source>
        <dbReference type="Proteomes" id="UP001597308"/>
    </source>
</evidence>
<dbReference type="InterPro" id="IPR051533">
    <property type="entry name" value="WaaL-like"/>
</dbReference>
<evidence type="ECO:0000256" key="4">
    <source>
        <dbReference type="ARBA" id="ARBA00023136"/>
    </source>
</evidence>
<evidence type="ECO:0000256" key="1">
    <source>
        <dbReference type="ARBA" id="ARBA00004141"/>
    </source>
</evidence>
<feature type="transmembrane region" description="Helical" evidence="5">
    <location>
        <begin position="203"/>
        <end position="219"/>
    </location>
</feature>
<evidence type="ECO:0000256" key="2">
    <source>
        <dbReference type="ARBA" id="ARBA00022692"/>
    </source>
</evidence>
<feature type="transmembrane region" description="Helical" evidence="5">
    <location>
        <begin position="83"/>
        <end position="103"/>
    </location>
</feature>
<feature type="transmembrane region" description="Helical" evidence="5">
    <location>
        <begin position="225"/>
        <end position="242"/>
    </location>
</feature>
<feature type="transmembrane region" description="Helical" evidence="5">
    <location>
        <begin position="177"/>
        <end position="196"/>
    </location>
</feature>
<dbReference type="GO" id="GO:0016874">
    <property type="term" value="F:ligase activity"/>
    <property type="evidence" value="ECO:0007669"/>
    <property type="project" value="UniProtKB-KW"/>
</dbReference>
<dbReference type="Pfam" id="PF04932">
    <property type="entry name" value="Wzy_C"/>
    <property type="match status" value="1"/>
</dbReference>
<keyword evidence="2 5" id="KW-0812">Transmembrane</keyword>
<reference evidence="8" key="1">
    <citation type="journal article" date="2019" name="Int. J. Syst. Evol. Microbiol.">
        <title>The Global Catalogue of Microorganisms (GCM) 10K type strain sequencing project: providing services to taxonomists for standard genome sequencing and annotation.</title>
        <authorList>
            <consortium name="The Broad Institute Genomics Platform"/>
            <consortium name="The Broad Institute Genome Sequencing Center for Infectious Disease"/>
            <person name="Wu L."/>
            <person name="Ma J."/>
        </authorList>
    </citation>
    <scope>NUCLEOTIDE SEQUENCE [LARGE SCALE GENOMIC DNA]</scope>
    <source>
        <strain evidence="8">KCTC 23707</strain>
    </source>
</reference>
<comment type="subcellular location">
    <subcellularLocation>
        <location evidence="1">Membrane</location>
        <topology evidence="1">Multi-pass membrane protein</topology>
    </subcellularLocation>
</comment>
<evidence type="ECO:0000256" key="5">
    <source>
        <dbReference type="SAM" id="Phobius"/>
    </source>
</evidence>
<evidence type="ECO:0000313" key="7">
    <source>
        <dbReference type="EMBL" id="MFD1704837.1"/>
    </source>
</evidence>